<evidence type="ECO:0000256" key="21">
    <source>
        <dbReference type="SAM" id="Phobius"/>
    </source>
</evidence>
<evidence type="ECO:0000256" key="12">
    <source>
        <dbReference type="ARBA" id="ARBA00022989"/>
    </source>
</evidence>
<keyword evidence="24" id="KW-1185">Reference proteome</keyword>
<dbReference type="InterPro" id="IPR058533">
    <property type="entry name" value="Cation_efflux_TM"/>
</dbReference>
<feature type="transmembrane region" description="Helical" evidence="21">
    <location>
        <begin position="186"/>
        <end position="204"/>
    </location>
</feature>
<evidence type="ECO:0000256" key="16">
    <source>
        <dbReference type="ARBA" id="ARBA00038531"/>
    </source>
</evidence>
<evidence type="ECO:0000256" key="9">
    <source>
        <dbReference type="ARBA" id="ARBA00022723"/>
    </source>
</evidence>
<accession>A0A1D2MN89</accession>
<dbReference type="PANTHER" id="PTHR45755">
    <property type="match status" value="1"/>
</dbReference>
<sequence length="421" mass="46538">MGFEAFAKNLAVDLGGSKRLHALSTLASGLILLLMYFVDLMSGSDMIPFWSNVFTLLFVTIFGFVLDYYIDSICLKRFEHAKVARIGTSSVMFAALLYTMLWTTEETPSTTTLMAYLLIYLGVLSLTSMEKASGGGSFVGYSSDGLPLFSFSDHFSPETYVPMWRNILKSTSSVLKQIQEDAISRLFYFSVLTMLFTCIEFLYGTLTNSLSLISDGFHMLFDSMALCIGLSASVICRWKPSKTYPFGYGRIEVLSGFLNSFFLLVIASIILIEALQRLYDPPGVDAKRLLPISIIGLLVNLVGIYTFRSNSVFLHILADTIGSIGVITSSILIHNYGLLVADPICSMIIATLIVISVVPLLKETSKMLLLAVPSGLEKNLQQTVLQILTTEGVKGYRNPRFWTHAPSVFTGSIHAGYRRCQ</sequence>
<proteinExistence type="inferred from homology"/>
<reference evidence="23 24" key="1">
    <citation type="journal article" date="2016" name="Genome Biol. Evol.">
        <title>Gene Family Evolution Reflects Adaptation to Soil Environmental Stressors in the Genome of the Collembolan Orchesella cincta.</title>
        <authorList>
            <person name="Faddeeva-Vakhrusheva A."/>
            <person name="Derks M.F."/>
            <person name="Anvar S.Y."/>
            <person name="Agamennone V."/>
            <person name="Suring W."/>
            <person name="Smit S."/>
            <person name="van Straalen N.M."/>
            <person name="Roelofs D."/>
        </authorList>
    </citation>
    <scope>NUCLEOTIDE SEQUENCE [LARGE SCALE GENOMIC DNA]</scope>
    <source>
        <tissue evidence="23">Mixed pool</tissue>
    </source>
</reference>
<keyword evidence="11" id="KW-0864">Zinc transport</keyword>
<evidence type="ECO:0000256" key="7">
    <source>
        <dbReference type="ARBA" id="ARBA00022449"/>
    </source>
</evidence>
<keyword evidence="8 21" id="KW-0812">Transmembrane</keyword>
<dbReference type="InterPro" id="IPR045316">
    <property type="entry name" value="Msc2-like"/>
</dbReference>
<evidence type="ECO:0000256" key="5">
    <source>
        <dbReference type="ARBA" id="ARBA00008873"/>
    </source>
</evidence>
<dbReference type="EMBL" id="LJIJ01000826">
    <property type="protein sequence ID" value="ODM94321.1"/>
    <property type="molecule type" value="Genomic_DNA"/>
</dbReference>
<dbReference type="SUPFAM" id="SSF161111">
    <property type="entry name" value="Cation efflux protein transmembrane domain-like"/>
    <property type="match status" value="1"/>
</dbReference>
<gene>
    <name evidence="23" type="ORF">Ocin01_12363</name>
</gene>
<feature type="domain" description="Cation efflux protein transmembrane" evidence="22">
    <location>
        <begin position="186"/>
        <end position="369"/>
    </location>
</feature>
<feature type="transmembrane region" description="Helical" evidence="21">
    <location>
        <begin position="288"/>
        <end position="305"/>
    </location>
</feature>
<dbReference type="GO" id="GO:0046872">
    <property type="term" value="F:metal ion binding"/>
    <property type="evidence" value="ECO:0007669"/>
    <property type="project" value="UniProtKB-KW"/>
</dbReference>
<keyword evidence="10" id="KW-0862">Zinc</keyword>
<evidence type="ECO:0000256" key="8">
    <source>
        <dbReference type="ARBA" id="ARBA00022692"/>
    </source>
</evidence>
<dbReference type="Pfam" id="PF01545">
    <property type="entry name" value="Cation_efflux"/>
    <property type="match status" value="1"/>
</dbReference>
<evidence type="ECO:0000256" key="14">
    <source>
        <dbReference type="ARBA" id="ARBA00023065"/>
    </source>
</evidence>
<feature type="transmembrane region" description="Helical" evidence="21">
    <location>
        <begin position="312"/>
        <end position="333"/>
    </location>
</feature>
<dbReference type="GO" id="GO:0032580">
    <property type="term" value="C:Golgi cisterna membrane"/>
    <property type="evidence" value="ECO:0007669"/>
    <property type="project" value="UniProtKB-SubCell"/>
</dbReference>
<comment type="similarity">
    <text evidence="5">Belongs to the cation diffusion facilitator (CDF) transporter (TC 2.A.4) family. SLC30A subfamily.</text>
</comment>
<comment type="caution">
    <text evidence="23">The sequence shown here is derived from an EMBL/GenBank/DDBJ whole genome shotgun (WGS) entry which is preliminary data.</text>
</comment>
<evidence type="ECO:0000256" key="1">
    <source>
        <dbReference type="ARBA" id="ARBA00004166"/>
    </source>
</evidence>
<evidence type="ECO:0000256" key="18">
    <source>
        <dbReference type="ARBA" id="ARBA00042038"/>
    </source>
</evidence>
<protein>
    <recommendedName>
        <fullName evidence="17">Proton-coupled zinc antiporter SLC30A5</fullName>
    </recommendedName>
    <alternativeName>
        <fullName evidence="19">Solute carrier family 30 member 5</fullName>
    </alternativeName>
    <alternativeName>
        <fullName evidence="18">Zinc transporter 5</fullName>
    </alternativeName>
</protein>
<evidence type="ECO:0000256" key="3">
    <source>
        <dbReference type="ARBA" id="ARBA00004557"/>
    </source>
</evidence>
<dbReference type="GO" id="GO:0005385">
    <property type="term" value="F:zinc ion transmembrane transporter activity"/>
    <property type="evidence" value="ECO:0007669"/>
    <property type="project" value="InterPro"/>
</dbReference>
<feature type="transmembrane region" description="Helical" evidence="21">
    <location>
        <begin position="20"/>
        <end position="37"/>
    </location>
</feature>
<comment type="catalytic activity">
    <reaction evidence="20">
        <text>Zn(2+)(in) + 2 H(+)(out) = Zn(2+)(out) + 2 H(+)(in)</text>
        <dbReference type="Rhea" id="RHEA:72627"/>
        <dbReference type="ChEBI" id="CHEBI:15378"/>
        <dbReference type="ChEBI" id="CHEBI:29105"/>
    </reaction>
</comment>
<evidence type="ECO:0000256" key="13">
    <source>
        <dbReference type="ARBA" id="ARBA00023034"/>
    </source>
</evidence>
<keyword evidence="9" id="KW-0479">Metal-binding</keyword>
<dbReference type="Proteomes" id="UP000094527">
    <property type="component" value="Unassembled WGS sequence"/>
</dbReference>
<keyword evidence="12 21" id="KW-1133">Transmembrane helix</keyword>
<name>A0A1D2MN89_ORCCI</name>
<dbReference type="STRING" id="48709.A0A1D2MN89"/>
<dbReference type="NCBIfam" id="TIGR01297">
    <property type="entry name" value="CDF"/>
    <property type="match status" value="1"/>
</dbReference>
<keyword evidence="7" id="KW-0050">Antiport</keyword>
<dbReference type="GO" id="GO:1904257">
    <property type="term" value="P:zinc ion import into Golgi lumen"/>
    <property type="evidence" value="ECO:0007669"/>
    <property type="project" value="TreeGrafter"/>
</dbReference>
<evidence type="ECO:0000256" key="15">
    <source>
        <dbReference type="ARBA" id="ARBA00023136"/>
    </source>
</evidence>
<evidence type="ECO:0000256" key="2">
    <source>
        <dbReference type="ARBA" id="ARBA00004205"/>
    </source>
</evidence>
<dbReference type="OrthoDB" id="78669at2759"/>
<evidence type="ECO:0000256" key="20">
    <source>
        <dbReference type="ARBA" id="ARBA00048349"/>
    </source>
</evidence>
<dbReference type="AlphaFoldDB" id="A0A1D2MN89"/>
<feature type="transmembrane region" description="Helical" evidence="21">
    <location>
        <begin position="216"/>
        <end position="236"/>
    </location>
</feature>
<dbReference type="InterPro" id="IPR027469">
    <property type="entry name" value="Cation_efflux_TMD_sf"/>
</dbReference>
<feature type="transmembrane region" description="Helical" evidence="21">
    <location>
        <begin position="82"/>
        <end position="101"/>
    </location>
</feature>
<keyword evidence="14" id="KW-0406">Ion transport</keyword>
<comment type="subunit">
    <text evidence="16">Heterodimer with SLC30A6/ZNT6; form a functional zinc ion transmembrane transporter.</text>
</comment>
<dbReference type="GO" id="GO:0006882">
    <property type="term" value="P:intracellular zinc ion homeostasis"/>
    <property type="evidence" value="ECO:0007669"/>
    <property type="project" value="InterPro"/>
</dbReference>
<evidence type="ECO:0000256" key="6">
    <source>
        <dbReference type="ARBA" id="ARBA00022448"/>
    </source>
</evidence>
<organism evidence="23 24">
    <name type="scientific">Orchesella cincta</name>
    <name type="common">Springtail</name>
    <name type="synonym">Podura cincta</name>
    <dbReference type="NCBI Taxonomy" id="48709"/>
    <lineage>
        <taxon>Eukaryota</taxon>
        <taxon>Metazoa</taxon>
        <taxon>Ecdysozoa</taxon>
        <taxon>Arthropoda</taxon>
        <taxon>Hexapoda</taxon>
        <taxon>Collembola</taxon>
        <taxon>Entomobryomorpha</taxon>
        <taxon>Entomobryoidea</taxon>
        <taxon>Orchesellidae</taxon>
        <taxon>Orchesellinae</taxon>
        <taxon>Orchesella</taxon>
    </lineage>
</organism>
<evidence type="ECO:0000259" key="22">
    <source>
        <dbReference type="Pfam" id="PF01545"/>
    </source>
</evidence>
<feature type="transmembrane region" description="Helical" evidence="21">
    <location>
        <begin position="339"/>
        <end position="361"/>
    </location>
</feature>
<dbReference type="GO" id="GO:0012507">
    <property type="term" value="C:ER to Golgi transport vesicle membrane"/>
    <property type="evidence" value="ECO:0007669"/>
    <property type="project" value="UniProtKB-SubCell"/>
</dbReference>
<feature type="transmembrane region" description="Helical" evidence="21">
    <location>
        <begin position="257"/>
        <end position="276"/>
    </location>
</feature>
<evidence type="ECO:0000256" key="11">
    <source>
        <dbReference type="ARBA" id="ARBA00022906"/>
    </source>
</evidence>
<comment type="subcellular location">
    <subcellularLocation>
        <location evidence="3">Cytoplasmic vesicle</location>
        <location evidence="3">COPII-coated vesicle membrane</location>
        <topology evidence="3">Multi-pass membrane protein</topology>
    </subcellularLocation>
    <subcellularLocation>
        <location evidence="4">Cytoplasmic vesicle</location>
        <location evidence="4">Secretory vesicle membrane</location>
        <topology evidence="4">Multi-pass membrane protein</topology>
    </subcellularLocation>
    <subcellularLocation>
        <location evidence="2">Golgi apparatus</location>
        <location evidence="2">Golgi stack membrane</location>
        <topology evidence="2">Multi-pass membrane protein</topology>
    </subcellularLocation>
    <subcellularLocation>
        <location evidence="1">Golgi apparatus</location>
        <location evidence="1">trans-Golgi network membrane</location>
        <topology evidence="1">Multi-pass membrane protein</topology>
    </subcellularLocation>
</comment>
<evidence type="ECO:0000256" key="10">
    <source>
        <dbReference type="ARBA" id="ARBA00022833"/>
    </source>
</evidence>
<feature type="transmembrane region" description="Helical" evidence="21">
    <location>
        <begin position="113"/>
        <end position="129"/>
    </location>
</feature>
<evidence type="ECO:0000256" key="17">
    <source>
        <dbReference type="ARBA" id="ARBA00040846"/>
    </source>
</evidence>
<evidence type="ECO:0000313" key="24">
    <source>
        <dbReference type="Proteomes" id="UP000094527"/>
    </source>
</evidence>
<dbReference type="PANTHER" id="PTHR45755:SF1">
    <property type="entry name" value="PROTON-COUPLED ZINC ANTIPORTER SLC30A5"/>
    <property type="match status" value="1"/>
</dbReference>
<keyword evidence="13" id="KW-0333">Golgi apparatus</keyword>
<evidence type="ECO:0000256" key="4">
    <source>
        <dbReference type="ARBA" id="ARBA00004638"/>
    </source>
</evidence>
<evidence type="ECO:0000313" key="23">
    <source>
        <dbReference type="EMBL" id="ODM94321.1"/>
    </source>
</evidence>
<keyword evidence="6" id="KW-0813">Transport</keyword>
<keyword evidence="15 21" id="KW-0472">Membrane</keyword>
<evidence type="ECO:0000256" key="19">
    <source>
        <dbReference type="ARBA" id="ARBA00042217"/>
    </source>
</evidence>
<dbReference type="InterPro" id="IPR002524">
    <property type="entry name" value="Cation_efflux"/>
</dbReference>
<dbReference type="GO" id="GO:0015297">
    <property type="term" value="F:antiporter activity"/>
    <property type="evidence" value="ECO:0007669"/>
    <property type="project" value="UniProtKB-KW"/>
</dbReference>
<feature type="transmembrane region" description="Helical" evidence="21">
    <location>
        <begin position="49"/>
        <end position="70"/>
    </location>
</feature>
<dbReference type="OMA" id="CIISSRI"/>
<dbReference type="Gene3D" id="1.20.1510.10">
    <property type="entry name" value="Cation efflux protein transmembrane domain"/>
    <property type="match status" value="1"/>
</dbReference>